<organism evidence="3 4">
    <name type="scientific">Nodularia spumigena CENA596</name>
    <dbReference type="NCBI Taxonomy" id="1819295"/>
    <lineage>
        <taxon>Bacteria</taxon>
        <taxon>Bacillati</taxon>
        <taxon>Cyanobacteriota</taxon>
        <taxon>Cyanophyceae</taxon>
        <taxon>Nostocales</taxon>
        <taxon>Nodulariaceae</taxon>
        <taxon>Nodularia</taxon>
    </lineage>
</organism>
<proteinExistence type="predicted"/>
<evidence type="ECO:0000313" key="4">
    <source>
        <dbReference type="Proteomes" id="UP000076555"/>
    </source>
</evidence>
<evidence type="ECO:0000313" key="3">
    <source>
        <dbReference type="EMBL" id="KZL50539.1"/>
    </source>
</evidence>
<dbReference type="RefSeq" id="WP_063872137.1">
    <property type="nucleotide sequence ID" value="NZ_CAWMRI010000080.1"/>
</dbReference>
<feature type="transmembrane region" description="Helical" evidence="2">
    <location>
        <begin position="305"/>
        <end position="326"/>
    </location>
</feature>
<feature type="coiled-coil region" evidence="1">
    <location>
        <begin position="163"/>
        <end position="197"/>
    </location>
</feature>
<dbReference type="OrthoDB" id="476945at2"/>
<keyword evidence="2" id="KW-0472">Membrane</keyword>
<sequence length="502" mass="57010">MANLEKIVNELPPLVLSLKLNVGNSDEITPQLVLINNIHVQLLHLQTIINQELQLTKLTNLSTHTLPRLGTIASLFLDDSFVLETENNAKSKYITAKFGNPNTEISINDLQSKIGYWIEWGEFLRVISTDILNESQLVSQLNYHHHQVNLFAEFQKVSEKLKINLAFTNLQILQKQVEQLRNTHKDAVDLKEKLNAIFDSINNSPDFLTIITGVSCLCGQSGLTLEWLDDDQELIVSSDGKFQELTEIILEYQIFQETVDTLIYDINTLTQKAEEFLNYFPPQTQTKPVINHQVKVIPRFRFPKIFHPIVIIASSLLVLIFSGWIIKPKIPDIQQVLFSSNREETAVAKFKSALKLGLEASALVKNPPYPVIVWQQAETKWQQAIDLLASIPEGTSVYTQATGKLVRYRRNRIAIYEKVLSEQKATEDLQTAQKLATEAAFFVKSSPQSVLALQQAKDKWEQAIKLLENIPQSTSIYPEAQEILPSYKSNYASINMIIQSLQ</sequence>
<keyword evidence="1" id="KW-0175">Coiled coil</keyword>
<dbReference type="Proteomes" id="UP000076555">
    <property type="component" value="Unassembled WGS sequence"/>
</dbReference>
<dbReference type="EMBL" id="LWAJ01000080">
    <property type="protein sequence ID" value="KZL50539.1"/>
    <property type="molecule type" value="Genomic_DNA"/>
</dbReference>
<protein>
    <submittedName>
        <fullName evidence="3">Uncharacterized protein</fullName>
    </submittedName>
</protein>
<dbReference type="AlphaFoldDB" id="A0A166K422"/>
<comment type="caution">
    <text evidence="3">The sequence shown here is derived from an EMBL/GenBank/DDBJ whole genome shotgun (WGS) entry which is preliminary data.</text>
</comment>
<evidence type="ECO:0000256" key="2">
    <source>
        <dbReference type="SAM" id="Phobius"/>
    </source>
</evidence>
<keyword evidence="2" id="KW-0812">Transmembrane</keyword>
<evidence type="ECO:0000256" key="1">
    <source>
        <dbReference type="SAM" id="Coils"/>
    </source>
</evidence>
<name>A0A166K422_NODSP</name>
<keyword evidence="2" id="KW-1133">Transmembrane helix</keyword>
<accession>A0A166K422</accession>
<gene>
    <name evidence="3" type="ORF">A2T98_07030</name>
</gene>
<reference evidence="3 4" key="1">
    <citation type="submission" date="2016-04" db="EMBL/GenBank/DDBJ databases">
        <title>Draft Genome Assembly of the Bloom-forming Cyanobacterium Nodularia spumigena Strain CENA596 in Shrimp Production Ponds.</title>
        <authorList>
            <person name="Popin R.V."/>
            <person name="Rigonato J."/>
            <person name="Abreu V.A."/>
            <person name="Andreote A.P."/>
            <person name="Silveira S.B."/>
            <person name="Odebrecht C."/>
            <person name="Fiore M.F."/>
        </authorList>
    </citation>
    <scope>NUCLEOTIDE SEQUENCE [LARGE SCALE GENOMIC DNA]</scope>
    <source>
        <strain evidence="3 4">CENA596</strain>
    </source>
</reference>